<comment type="caution">
    <text evidence="1">The sequence shown here is derived from an EMBL/GenBank/DDBJ whole genome shotgun (WGS) entry which is preliminary data.</text>
</comment>
<accession>A0ABR2IXH7</accession>
<dbReference type="SUPFAM" id="SSF49785">
    <property type="entry name" value="Galactose-binding domain-like"/>
    <property type="match status" value="1"/>
</dbReference>
<reference evidence="1 2" key="1">
    <citation type="submission" date="2024-04" db="EMBL/GenBank/DDBJ databases">
        <title>Tritrichomonas musculus Genome.</title>
        <authorList>
            <person name="Alves-Ferreira E."/>
            <person name="Grigg M."/>
            <person name="Lorenzi H."/>
            <person name="Galac M."/>
        </authorList>
    </citation>
    <scope>NUCLEOTIDE SEQUENCE [LARGE SCALE GENOMIC DNA]</scope>
    <source>
        <strain evidence="1 2">EAF2021</strain>
    </source>
</reference>
<dbReference type="EMBL" id="JAPFFF010000014">
    <property type="protein sequence ID" value="KAK8870245.1"/>
    <property type="molecule type" value="Genomic_DNA"/>
</dbReference>
<evidence type="ECO:0000313" key="1">
    <source>
        <dbReference type="EMBL" id="KAK8870245.1"/>
    </source>
</evidence>
<sequence>MSSLKLQTDSILQVPIQNYQQDFVFIINGEKFQTNKIIADLLSPVISKLHQSDPTIGEYSISTNHKGDFQLILNLSSFNTQNINETEIPFISEIIENLGIEKININHPNLKISLDNVFDSISLHEKSSFFYSKQLLFEIDFLSEHFYELDESHKKKLLELNKETIAKIISNKKLSLNTEDELLKFVNVLYTKNKEFSQFFEYVHFTYVSNEVMNEFISIFDIDYLTHGAWNQLAERLMEAKEKEMEGNGRYKKLNVKKKENCESKKTIEIPKLSNSLKGIFSYLNEHSNIKDEVEVKPSSYDHGSADLLLDIESQGNYYCTQNVPNSLICFEFKKYGLIPSNYTIKSVDRGPYLKSWVVEGSPDNNEWIKIDEHSNCSHLNGAKKICTFPISQQNDKIFKSIRIRQTDLSWSNSHYVDINSIEFYGKLVID</sequence>
<evidence type="ECO:0000313" key="2">
    <source>
        <dbReference type="Proteomes" id="UP001470230"/>
    </source>
</evidence>
<dbReference type="Proteomes" id="UP001470230">
    <property type="component" value="Unassembled WGS sequence"/>
</dbReference>
<keyword evidence="2" id="KW-1185">Reference proteome</keyword>
<organism evidence="1 2">
    <name type="scientific">Tritrichomonas musculus</name>
    <dbReference type="NCBI Taxonomy" id="1915356"/>
    <lineage>
        <taxon>Eukaryota</taxon>
        <taxon>Metamonada</taxon>
        <taxon>Parabasalia</taxon>
        <taxon>Tritrichomonadida</taxon>
        <taxon>Tritrichomonadidae</taxon>
        <taxon>Tritrichomonas</taxon>
    </lineage>
</organism>
<gene>
    <name evidence="1" type="ORF">M9Y10_008122</name>
</gene>
<name>A0ABR2IXH7_9EUKA</name>
<dbReference type="InterPro" id="IPR008979">
    <property type="entry name" value="Galactose-bd-like_sf"/>
</dbReference>
<proteinExistence type="predicted"/>
<evidence type="ECO:0008006" key="3">
    <source>
        <dbReference type="Google" id="ProtNLM"/>
    </source>
</evidence>
<protein>
    <recommendedName>
        <fullName evidence="3">F5/8 type C domain-containing protein</fullName>
    </recommendedName>
</protein>